<dbReference type="PANTHER" id="PTHR33155:SF8">
    <property type="entry name" value="PROTEIN FANTASTIC FOUR 1"/>
    <property type="match status" value="1"/>
</dbReference>
<comment type="caution">
    <text evidence="3">The sequence shown here is derived from an EMBL/GenBank/DDBJ whole genome shotgun (WGS) entry which is preliminary data.</text>
</comment>
<evidence type="ECO:0000259" key="2">
    <source>
        <dbReference type="Pfam" id="PF11250"/>
    </source>
</evidence>
<dbReference type="Proteomes" id="UP001153555">
    <property type="component" value="Unassembled WGS sequence"/>
</dbReference>
<gene>
    <name evidence="3" type="ORF">SHERM_16585</name>
</gene>
<keyword evidence="4" id="KW-1185">Reference proteome</keyword>
<feature type="domain" description="FAF" evidence="2">
    <location>
        <begin position="65"/>
        <end position="119"/>
    </location>
</feature>
<sequence>MRNEREQVYVHPLDKSSTFFLLSPKSLEMCTESLGSETGSDFYSKESFVTNKLARKTRESSKKTDFPPPLTIMNGNNNKGVKMVSHREGGRLVIEAFVFSSKWSRFKTERENGRLRLCLVKVNEGVEVEKDRLWRCNGNDCESKRFPSLPFCVAIS</sequence>
<evidence type="ECO:0000256" key="1">
    <source>
        <dbReference type="ARBA" id="ARBA00008690"/>
    </source>
</evidence>
<reference evidence="3" key="1">
    <citation type="submission" date="2019-12" db="EMBL/GenBank/DDBJ databases">
        <authorList>
            <person name="Scholes J."/>
        </authorList>
    </citation>
    <scope>NUCLEOTIDE SEQUENCE</scope>
</reference>
<dbReference type="EMBL" id="CACSLK010014283">
    <property type="protein sequence ID" value="CAA0816719.1"/>
    <property type="molecule type" value="Genomic_DNA"/>
</dbReference>
<proteinExistence type="inferred from homology"/>
<evidence type="ECO:0000313" key="4">
    <source>
        <dbReference type="Proteomes" id="UP001153555"/>
    </source>
</evidence>
<dbReference type="AlphaFoldDB" id="A0A9N7R821"/>
<dbReference type="InterPro" id="IPR046431">
    <property type="entry name" value="FAF_dom"/>
</dbReference>
<comment type="similarity">
    <text evidence="1">Belongs to the fantastic four family.</text>
</comment>
<dbReference type="Pfam" id="PF11250">
    <property type="entry name" value="FAF"/>
    <property type="match status" value="1"/>
</dbReference>
<dbReference type="OrthoDB" id="1916983at2759"/>
<dbReference type="PANTHER" id="PTHR33155">
    <property type="entry name" value="FANTASTIC FOUR-LIKE PROTEIN (DUF3049)"/>
    <property type="match status" value="1"/>
</dbReference>
<protein>
    <submittedName>
        <fullName evidence="3">Protein FANTASTIC FOUR 1</fullName>
    </submittedName>
</protein>
<dbReference type="InterPro" id="IPR021410">
    <property type="entry name" value="FAF"/>
</dbReference>
<accession>A0A9N7R821</accession>
<name>A0A9N7R821_STRHE</name>
<organism evidence="3 4">
    <name type="scientific">Striga hermonthica</name>
    <name type="common">Purple witchweed</name>
    <name type="synonym">Buchnera hermonthica</name>
    <dbReference type="NCBI Taxonomy" id="68872"/>
    <lineage>
        <taxon>Eukaryota</taxon>
        <taxon>Viridiplantae</taxon>
        <taxon>Streptophyta</taxon>
        <taxon>Embryophyta</taxon>
        <taxon>Tracheophyta</taxon>
        <taxon>Spermatophyta</taxon>
        <taxon>Magnoliopsida</taxon>
        <taxon>eudicotyledons</taxon>
        <taxon>Gunneridae</taxon>
        <taxon>Pentapetalae</taxon>
        <taxon>asterids</taxon>
        <taxon>lamiids</taxon>
        <taxon>Lamiales</taxon>
        <taxon>Orobanchaceae</taxon>
        <taxon>Buchnereae</taxon>
        <taxon>Striga</taxon>
    </lineage>
</organism>
<evidence type="ECO:0000313" key="3">
    <source>
        <dbReference type="EMBL" id="CAA0816719.1"/>
    </source>
</evidence>